<accession>A0A9J6E5G0</accession>
<comment type="caution">
    <text evidence="1">The sequence shown here is derived from an EMBL/GenBank/DDBJ whole genome shotgun (WGS) entry which is preliminary data.</text>
</comment>
<evidence type="ECO:0000313" key="2">
    <source>
        <dbReference type="Proteomes" id="UP000821866"/>
    </source>
</evidence>
<organism evidence="1 2">
    <name type="scientific">Rhipicephalus microplus</name>
    <name type="common">Cattle tick</name>
    <name type="synonym">Boophilus microplus</name>
    <dbReference type="NCBI Taxonomy" id="6941"/>
    <lineage>
        <taxon>Eukaryota</taxon>
        <taxon>Metazoa</taxon>
        <taxon>Ecdysozoa</taxon>
        <taxon>Arthropoda</taxon>
        <taxon>Chelicerata</taxon>
        <taxon>Arachnida</taxon>
        <taxon>Acari</taxon>
        <taxon>Parasitiformes</taxon>
        <taxon>Ixodida</taxon>
        <taxon>Ixodoidea</taxon>
        <taxon>Ixodidae</taxon>
        <taxon>Rhipicephalinae</taxon>
        <taxon>Rhipicephalus</taxon>
        <taxon>Boophilus</taxon>
    </lineage>
</organism>
<proteinExistence type="predicted"/>
<dbReference type="EMBL" id="JABSTU010000005">
    <property type="protein sequence ID" value="KAH8029711.1"/>
    <property type="molecule type" value="Genomic_DNA"/>
</dbReference>
<name>A0A9J6E5G0_RHIMP</name>
<protein>
    <submittedName>
        <fullName evidence="1">Uncharacterized protein</fullName>
    </submittedName>
</protein>
<dbReference type="Proteomes" id="UP000821866">
    <property type="component" value="Chromosome 3"/>
</dbReference>
<keyword evidence="2" id="KW-1185">Reference proteome</keyword>
<gene>
    <name evidence="1" type="ORF">HPB51_003068</name>
</gene>
<evidence type="ECO:0000313" key="1">
    <source>
        <dbReference type="EMBL" id="KAH8029711.1"/>
    </source>
</evidence>
<reference evidence="1" key="1">
    <citation type="journal article" date="2020" name="Cell">
        <title>Large-Scale Comparative Analyses of Tick Genomes Elucidate Their Genetic Diversity and Vector Capacities.</title>
        <authorList>
            <consortium name="Tick Genome and Microbiome Consortium (TIGMIC)"/>
            <person name="Jia N."/>
            <person name="Wang J."/>
            <person name="Shi W."/>
            <person name="Du L."/>
            <person name="Sun Y."/>
            <person name="Zhan W."/>
            <person name="Jiang J.F."/>
            <person name="Wang Q."/>
            <person name="Zhang B."/>
            <person name="Ji P."/>
            <person name="Bell-Sakyi L."/>
            <person name="Cui X.M."/>
            <person name="Yuan T.T."/>
            <person name="Jiang B.G."/>
            <person name="Yang W.F."/>
            <person name="Lam T.T."/>
            <person name="Chang Q.C."/>
            <person name="Ding S.J."/>
            <person name="Wang X.J."/>
            <person name="Zhu J.G."/>
            <person name="Ruan X.D."/>
            <person name="Zhao L."/>
            <person name="Wei J.T."/>
            <person name="Ye R.Z."/>
            <person name="Que T.C."/>
            <person name="Du C.H."/>
            <person name="Zhou Y.H."/>
            <person name="Cheng J.X."/>
            <person name="Dai P.F."/>
            <person name="Guo W.B."/>
            <person name="Han X.H."/>
            <person name="Huang E.J."/>
            <person name="Li L.F."/>
            <person name="Wei W."/>
            <person name="Gao Y.C."/>
            <person name="Liu J.Z."/>
            <person name="Shao H.Z."/>
            <person name="Wang X."/>
            <person name="Wang C.C."/>
            <person name="Yang T.C."/>
            <person name="Huo Q.B."/>
            <person name="Li W."/>
            <person name="Chen H.Y."/>
            <person name="Chen S.E."/>
            <person name="Zhou L.G."/>
            <person name="Ni X.B."/>
            <person name="Tian J.H."/>
            <person name="Sheng Y."/>
            <person name="Liu T."/>
            <person name="Pan Y.S."/>
            <person name="Xia L.Y."/>
            <person name="Li J."/>
            <person name="Zhao F."/>
            <person name="Cao W.C."/>
        </authorList>
    </citation>
    <scope>NUCLEOTIDE SEQUENCE</scope>
    <source>
        <strain evidence="1">Rmic-2018</strain>
    </source>
</reference>
<sequence>MVNARLPASIFPASRQGTFLSIAATVGQSNDVMPQPLLTCSLPPLDVELLHPTILVRRARLTLIMYSTLALLDPKRLLTASEAFSSAYLLSLIENFCASLTLAMRAMNGTNLSLGRVVALCTAEVSSADFGIGVDSSVQEAKSRRPGAARTHFTQSHTNFHEKLAAAFPAGARPVDAGKAMAAERRHRAKGSLPLYVTL</sequence>
<reference evidence="1" key="2">
    <citation type="submission" date="2021-09" db="EMBL/GenBank/DDBJ databases">
        <authorList>
            <person name="Jia N."/>
            <person name="Wang J."/>
            <person name="Shi W."/>
            <person name="Du L."/>
            <person name="Sun Y."/>
            <person name="Zhan W."/>
            <person name="Jiang J."/>
            <person name="Wang Q."/>
            <person name="Zhang B."/>
            <person name="Ji P."/>
            <person name="Sakyi L.B."/>
            <person name="Cui X."/>
            <person name="Yuan T."/>
            <person name="Jiang B."/>
            <person name="Yang W."/>
            <person name="Lam T.T.-Y."/>
            <person name="Chang Q."/>
            <person name="Ding S."/>
            <person name="Wang X."/>
            <person name="Zhu J."/>
            <person name="Ruan X."/>
            <person name="Zhao L."/>
            <person name="Wei J."/>
            <person name="Que T."/>
            <person name="Du C."/>
            <person name="Cheng J."/>
            <person name="Dai P."/>
            <person name="Han X."/>
            <person name="Huang E."/>
            <person name="Gao Y."/>
            <person name="Liu J."/>
            <person name="Shao H."/>
            <person name="Ye R."/>
            <person name="Li L."/>
            <person name="Wei W."/>
            <person name="Wang X."/>
            <person name="Wang C."/>
            <person name="Huo Q."/>
            <person name="Li W."/>
            <person name="Guo W."/>
            <person name="Chen H."/>
            <person name="Chen S."/>
            <person name="Zhou L."/>
            <person name="Zhou L."/>
            <person name="Ni X."/>
            <person name="Tian J."/>
            <person name="Zhou Y."/>
            <person name="Sheng Y."/>
            <person name="Liu T."/>
            <person name="Pan Y."/>
            <person name="Xia L."/>
            <person name="Li J."/>
            <person name="Zhao F."/>
            <person name="Cao W."/>
        </authorList>
    </citation>
    <scope>NUCLEOTIDE SEQUENCE</scope>
    <source>
        <strain evidence="1">Rmic-2018</strain>
        <tissue evidence="1">Larvae</tissue>
    </source>
</reference>
<dbReference type="AlphaFoldDB" id="A0A9J6E5G0"/>